<comment type="caution">
    <text evidence="1">The sequence shown here is derived from an EMBL/GenBank/DDBJ whole genome shotgun (WGS) entry which is preliminary data.</text>
</comment>
<proteinExistence type="predicted"/>
<organism evidence="1 2">
    <name type="scientific">Hepatospora eriocheir</name>
    <dbReference type="NCBI Taxonomy" id="1081669"/>
    <lineage>
        <taxon>Eukaryota</taxon>
        <taxon>Fungi</taxon>
        <taxon>Fungi incertae sedis</taxon>
        <taxon>Microsporidia</taxon>
        <taxon>Hepatosporidae</taxon>
        <taxon>Hepatospora</taxon>
    </lineage>
</organism>
<evidence type="ECO:0000313" key="1">
    <source>
        <dbReference type="EMBL" id="ORD97683.1"/>
    </source>
</evidence>
<dbReference type="Proteomes" id="UP000192356">
    <property type="component" value="Unassembled WGS sequence"/>
</dbReference>
<dbReference type="EMBL" id="LVKB01000014">
    <property type="protein sequence ID" value="ORD97683.1"/>
    <property type="molecule type" value="Genomic_DNA"/>
</dbReference>
<protein>
    <submittedName>
        <fullName evidence="1">Uncharacterized protein</fullName>
    </submittedName>
</protein>
<sequence>MKSVYDKQVNEVIENYEKLIKVGGCLRLILENNNYLLITSINEIIRFSYIILWIPNFSNDLVKNSN</sequence>
<reference evidence="1 2" key="1">
    <citation type="journal article" date="2017" name="Environ. Microbiol.">
        <title>Decay of the glycolytic pathway and adaptation to intranuclear parasitism within Enterocytozoonidae microsporidia.</title>
        <authorList>
            <person name="Wiredu Boakye D."/>
            <person name="Jaroenlak P."/>
            <person name="Prachumwat A."/>
            <person name="Williams T.A."/>
            <person name="Bateman K.S."/>
            <person name="Itsathitphaisarn O."/>
            <person name="Sritunyalucksana K."/>
            <person name="Paszkiewicz K.H."/>
            <person name="Moore K.A."/>
            <person name="Stentiford G.D."/>
            <person name="Williams B.A."/>
        </authorList>
    </citation>
    <scope>NUCLEOTIDE SEQUENCE [LARGE SCALE GENOMIC DNA]</scope>
    <source>
        <strain evidence="1 2">GB1</strain>
    </source>
</reference>
<dbReference type="VEuPathDB" id="MicrosporidiaDB:HERIO_468"/>
<dbReference type="VEuPathDB" id="MicrosporidiaDB:A0H76_35"/>
<evidence type="ECO:0000313" key="2">
    <source>
        <dbReference type="Proteomes" id="UP000192356"/>
    </source>
</evidence>
<gene>
    <name evidence="1" type="ORF">HERIO_468</name>
</gene>
<name>A0A1X0QDC9_9MICR</name>
<keyword evidence="2" id="KW-1185">Reference proteome</keyword>
<dbReference type="AlphaFoldDB" id="A0A1X0QDC9"/>
<accession>A0A1X0QDC9</accession>